<comment type="caution">
    <text evidence="2">The sequence shown here is derived from an EMBL/GenBank/DDBJ whole genome shotgun (WGS) entry which is preliminary data.</text>
</comment>
<accession>A0A4Q9KP04</accession>
<dbReference type="EMBL" id="SDMR01000004">
    <property type="protein sequence ID" value="TBT95559.1"/>
    <property type="molecule type" value="Genomic_DNA"/>
</dbReference>
<sequence length="191" mass="20729">MLGHLPVIEASPKDVGTLTMVVRRPKTERREVLDVGVLSLETGLVGDNWIERGSSRTPDGSSHPDMQLNVINHRLIEFLSYSDAARQALAGDQVHLDLDLSHENLPAGTRLTFGDPARPDAPAIEVTAQPHTGCKKFVARFGPEAMKFVNGEHGRPLRLRGLNAKVVVPGEIRPGDQVTVTRPPSLLDADA</sequence>
<evidence type="ECO:0000259" key="1">
    <source>
        <dbReference type="PROSITE" id="PS51340"/>
    </source>
</evidence>
<organism evidence="2 3">
    <name type="scientific">Propioniciclava tarda</name>
    <dbReference type="NCBI Taxonomy" id="433330"/>
    <lineage>
        <taxon>Bacteria</taxon>
        <taxon>Bacillati</taxon>
        <taxon>Actinomycetota</taxon>
        <taxon>Actinomycetes</taxon>
        <taxon>Propionibacteriales</taxon>
        <taxon>Propionibacteriaceae</taxon>
        <taxon>Propioniciclava</taxon>
    </lineage>
</organism>
<dbReference type="SUPFAM" id="SSF50800">
    <property type="entry name" value="PK beta-barrel domain-like"/>
    <property type="match status" value="1"/>
</dbReference>
<evidence type="ECO:0000313" key="3">
    <source>
        <dbReference type="Proteomes" id="UP000291933"/>
    </source>
</evidence>
<feature type="domain" description="MOSC" evidence="1">
    <location>
        <begin position="30"/>
        <end position="181"/>
    </location>
</feature>
<dbReference type="PROSITE" id="PS51340">
    <property type="entry name" value="MOSC"/>
    <property type="match status" value="1"/>
</dbReference>
<dbReference type="InterPro" id="IPR011037">
    <property type="entry name" value="Pyrv_Knase-like_insert_dom_sf"/>
</dbReference>
<dbReference type="Gene3D" id="2.40.33.20">
    <property type="entry name" value="PK beta-barrel domain-like"/>
    <property type="match status" value="1"/>
</dbReference>
<proteinExistence type="predicted"/>
<evidence type="ECO:0000313" key="2">
    <source>
        <dbReference type="EMBL" id="TBT95559.1"/>
    </source>
</evidence>
<reference evidence="2 3" key="1">
    <citation type="submission" date="2019-01" db="EMBL/GenBank/DDBJ databases">
        <title>Lactibacter flavus gen. nov., sp. nov., a novel bacterium of the family Propionibacteriaceae isolated from raw milk and dairy products.</title>
        <authorList>
            <person name="Huptas C."/>
            <person name="Wenning M."/>
            <person name="Breitenwieser F."/>
            <person name="Doll E."/>
            <person name="Von Neubeck M."/>
            <person name="Busse H.-J."/>
            <person name="Scherer S."/>
        </authorList>
    </citation>
    <scope>NUCLEOTIDE SEQUENCE [LARGE SCALE GENOMIC DNA]</scope>
    <source>
        <strain evidence="2 3">DSM 22130</strain>
    </source>
</reference>
<keyword evidence="3" id="KW-1185">Reference proteome</keyword>
<dbReference type="AlphaFoldDB" id="A0A4Q9KP04"/>
<gene>
    <name evidence="2" type="ORF">ET996_05110</name>
</gene>
<dbReference type="Proteomes" id="UP000291933">
    <property type="component" value="Unassembled WGS sequence"/>
</dbReference>
<dbReference type="InterPro" id="IPR005302">
    <property type="entry name" value="MoCF_Sase_C"/>
</dbReference>
<name>A0A4Q9KP04_PROTD</name>
<dbReference type="GO" id="GO:0003824">
    <property type="term" value="F:catalytic activity"/>
    <property type="evidence" value="ECO:0007669"/>
    <property type="project" value="InterPro"/>
</dbReference>
<dbReference type="GO" id="GO:0030170">
    <property type="term" value="F:pyridoxal phosphate binding"/>
    <property type="evidence" value="ECO:0007669"/>
    <property type="project" value="InterPro"/>
</dbReference>
<dbReference type="GO" id="GO:0030151">
    <property type="term" value="F:molybdenum ion binding"/>
    <property type="evidence" value="ECO:0007669"/>
    <property type="project" value="InterPro"/>
</dbReference>
<dbReference type="OrthoDB" id="5735964at2"/>
<protein>
    <submittedName>
        <fullName evidence="2">MOSC domain-containing protein</fullName>
    </submittedName>
</protein>